<dbReference type="GO" id="GO:0000785">
    <property type="term" value="C:chromatin"/>
    <property type="evidence" value="ECO:0007669"/>
    <property type="project" value="TreeGrafter"/>
</dbReference>
<dbReference type="GO" id="GO:0006338">
    <property type="term" value="P:chromatin remodeling"/>
    <property type="evidence" value="ECO:0007669"/>
    <property type="project" value="TreeGrafter"/>
</dbReference>
<dbReference type="OrthoDB" id="21449at2759"/>
<dbReference type="AlphaFoldDB" id="A0A9Q0I2U0"/>
<dbReference type="Pfam" id="PF17035">
    <property type="entry name" value="BET"/>
    <property type="match status" value="1"/>
</dbReference>
<dbReference type="Gene3D" id="1.20.1270.220">
    <property type="match status" value="1"/>
</dbReference>
<accession>A0A9Q0I2U0</accession>
<evidence type="ECO:0000313" key="4">
    <source>
        <dbReference type="Proteomes" id="UP001148018"/>
    </source>
</evidence>
<keyword evidence="4" id="KW-1185">Reference proteome</keyword>
<dbReference type="Proteomes" id="UP001148018">
    <property type="component" value="Unassembled WGS sequence"/>
</dbReference>
<name>A0A9Q0I2U0_9TELE</name>
<dbReference type="InterPro" id="IPR038336">
    <property type="entry name" value="NET_sf"/>
</dbReference>
<feature type="region of interest" description="Disordered" evidence="1">
    <location>
        <begin position="219"/>
        <end position="241"/>
    </location>
</feature>
<proteinExistence type="predicted"/>
<reference evidence="3" key="1">
    <citation type="submission" date="2022-07" db="EMBL/GenBank/DDBJ databases">
        <title>Chromosome-level genome of Muraenolepis orangiensis.</title>
        <authorList>
            <person name="Kim J."/>
        </authorList>
    </citation>
    <scope>NUCLEOTIDE SEQUENCE</scope>
    <source>
        <strain evidence="3">KU_S4_2022</strain>
        <tissue evidence="3">Muscle</tissue>
    </source>
</reference>
<evidence type="ECO:0000259" key="2">
    <source>
        <dbReference type="Pfam" id="PF17035"/>
    </source>
</evidence>
<comment type="caution">
    <text evidence="3">The sequence shown here is derived from an EMBL/GenBank/DDBJ whole genome shotgun (WGS) entry which is preliminary data.</text>
</comment>
<dbReference type="InterPro" id="IPR027353">
    <property type="entry name" value="NET_dom"/>
</dbReference>
<dbReference type="GO" id="GO:0006355">
    <property type="term" value="P:regulation of DNA-templated transcription"/>
    <property type="evidence" value="ECO:0007669"/>
    <property type="project" value="TreeGrafter"/>
</dbReference>
<gene>
    <name evidence="3" type="ORF">NHX12_034164</name>
</gene>
<dbReference type="EMBL" id="JANIIK010000500">
    <property type="protein sequence ID" value="KAJ3583225.1"/>
    <property type="molecule type" value="Genomic_DNA"/>
</dbReference>
<dbReference type="InterPro" id="IPR050935">
    <property type="entry name" value="Bromo_chromatin_reader"/>
</dbReference>
<feature type="domain" description="NET" evidence="2">
    <location>
        <begin position="176"/>
        <end position="224"/>
    </location>
</feature>
<protein>
    <recommendedName>
        <fullName evidence="2">NET domain-containing protein</fullName>
    </recommendedName>
</protein>
<organism evidence="3 4">
    <name type="scientific">Muraenolepis orangiensis</name>
    <name type="common">Patagonian moray cod</name>
    <dbReference type="NCBI Taxonomy" id="630683"/>
    <lineage>
        <taxon>Eukaryota</taxon>
        <taxon>Metazoa</taxon>
        <taxon>Chordata</taxon>
        <taxon>Craniata</taxon>
        <taxon>Vertebrata</taxon>
        <taxon>Euteleostomi</taxon>
        <taxon>Actinopterygii</taxon>
        <taxon>Neopterygii</taxon>
        <taxon>Teleostei</taxon>
        <taxon>Neoteleostei</taxon>
        <taxon>Acanthomorphata</taxon>
        <taxon>Zeiogadaria</taxon>
        <taxon>Gadariae</taxon>
        <taxon>Gadiformes</taxon>
        <taxon>Muraenolepidoidei</taxon>
        <taxon>Muraenolepididae</taxon>
        <taxon>Muraenolepis</taxon>
    </lineage>
</organism>
<sequence>MEKCVVKDNLFKFPVSADIDSVDRNPPSDAPHLRGLFPLSTLGLLAQGLTSVPRPAITALSALHPNQLQQNSAAPTNILCSTVNDQLSEWSPVSSADPRRKRSQLPEQPKREAWQPDSQNHPGLVLCIGPKNPEGLLNCAVLVIEMLSKKHREYAWPFYKPHTDTWTLKNNDMGSMSYQEKWQLSLDINKLPGDRLGRVVQSREPSLKNSNPDEIEIAVAAQPPRRTPPAQECPAAPRPCS</sequence>
<dbReference type="PANTHER" id="PTHR22880">
    <property type="entry name" value="FALZ-RELATED BROMODOMAIN-CONTAINING PROTEINS"/>
    <property type="match status" value="1"/>
</dbReference>
<evidence type="ECO:0000256" key="1">
    <source>
        <dbReference type="SAM" id="MobiDB-lite"/>
    </source>
</evidence>
<dbReference type="PANTHER" id="PTHR22880:SF225">
    <property type="entry name" value="BROMODOMAIN-CONTAINING PROTEIN BET-1-RELATED"/>
    <property type="match status" value="1"/>
</dbReference>
<feature type="compositionally biased region" description="Low complexity" evidence="1">
    <location>
        <begin position="219"/>
        <end position="230"/>
    </location>
</feature>
<evidence type="ECO:0000313" key="3">
    <source>
        <dbReference type="EMBL" id="KAJ3583225.1"/>
    </source>
</evidence>
<dbReference type="GO" id="GO:0005634">
    <property type="term" value="C:nucleus"/>
    <property type="evidence" value="ECO:0007669"/>
    <property type="project" value="TreeGrafter"/>
</dbReference>
<feature type="region of interest" description="Disordered" evidence="1">
    <location>
        <begin position="89"/>
        <end position="122"/>
    </location>
</feature>